<dbReference type="Gene3D" id="1.10.760.10">
    <property type="entry name" value="Cytochrome c-like domain"/>
    <property type="match status" value="1"/>
</dbReference>
<evidence type="ECO:0000256" key="2">
    <source>
        <dbReference type="ARBA" id="ARBA00022617"/>
    </source>
</evidence>
<dbReference type="InterPro" id="IPR036909">
    <property type="entry name" value="Cyt_c-like_dom_sf"/>
</dbReference>
<protein>
    <submittedName>
        <fullName evidence="9">C-type cytochrome</fullName>
    </submittedName>
</protein>
<evidence type="ECO:0000256" key="6">
    <source>
        <dbReference type="PROSITE-ProRule" id="PRU00433"/>
    </source>
</evidence>
<dbReference type="PROSITE" id="PS51007">
    <property type="entry name" value="CYTC"/>
    <property type="match status" value="1"/>
</dbReference>
<keyword evidence="4" id="KW-0249">Electron transport</keyword>
<evidence type="ECO:0000256" key="4">
    <source>
        <dbReference type="ARBA" id="ARBA00022982"/>
    </source>
</evidence>
<keyword evidence="2 6" id="KW-0349">Heme</keyword>
<keyword evidence="5 6" id="KW-0408">Iron</keyword>
<gene>
    <name evidence="9" type="ORF">NX778_23025</name>
</gene>
<evidence type="ECO:0000256" key="7">
    <source>
        <dbReference type="SAM" id="SignalP"/>
    </source>
</evidence>
<dbReference type="PRINTS" id="PR00607">
    <property type="entry name" value="CYTCHROMECIE"/>
</dbReference>
<feature type="signal peptide" evidence="7">
    <location>
        <begin position="1"/>
        <end position="21"/>
    </location>
</feature>
<accession>A0ABT2D5A4</accession>
<evidence type="ECO:0000256" key="1">
    <source>
        <dbReference type="ARBA" id="ARBA00022448"/>
    </source>
</evidence>
<keyword evidence="7" id="KW-0732">Signal</keyword>
<keyword evidence="3 6" id="KW-0479">Metal-binding</keyword>
<dbReference type="PANTHER" id="PTHR40942:SF4">
    <property type="entry name" value="CYTOCHROME C5"/>
    <property type="match status" value="1"/>
</dbReference>
<evidence type="ECO:0000256" key="3">
    <source>
        <dbReference type="ARBA" id="ARBA00022723"/>
    </source>
</evidence>
<comment type="caution">
    <text evidence="9">The sequence shown here is derived from an EMBL/GenBank/DDBJ whole genome shotgun (WGS) entry which is preliminary data.</text>
</comment>
<evidence type="ECO:0000313" key="9">
    <source>
        <dbReference type="EMBL" id="MCS0660951.1"/>
    </source>
</evidence>
<evidence type="ECO:0000313" key="10">
    <source>
        <dbReference type="Proteomes" id="UP001204621"/>
    </source>
</evidence>
<feature type="domain" description="Cytochrome c" evidence="8">
    <location>
        <begin position="25"/>
        <end position="105"/>
    </location>
</feature>
<keyword evidence="10" id="KW-1185">Reference proteome</keyword>
<dbReference type="Proteomes" id="UP001204621">
    <property type="component" value="Unassembled WGS sequence"/>
</dbReference>
<dbReference type="Pfam" id="PF13442">
    <property type="entry name" value="Cytochrome_CBB3"/>
    <property type="match status" value="1"/>
</dbReference>
<keyword evidence="1" id="KW-0813">Transport</keyword>
<feature type="chain" id="PRO_5045131218" evidence="7">
    <location>
        <begin position="22"/>
        <end position="106"/>
    </location>
</feature>
<dbReference type="RefSeq" id="WP_258814142.1">
    <property type="nucleotide sequence ID" value="NZ_JANUGU010000011.1"/>
</dbReference>
<name>A0ABT2D5A4_9BURK</name>
<evidence type="ECO:0000259" key="8">
    <source>
        <dbReference type="PROSITE" id="PS51007"/>
    </source>
</evidence>
<dbReference type="EMBL" id="JANUGU010000011">
    <property type="protein sequence ID" value="MCS0660951.1"/>
    <property type="molecule type" value="Genomic_DNA"/>
</dbReference>
<reference evidence="9 10" key="1">
    <citation type="submission" date="2022-08" db="EMBL/GenBank/DDBJ databases">
        <title>Reclassification of Massilia species as members of the genera Telluria, Duganella, Pseudoduganella, Mokoshia gen. nov. and Zemynaea gen. nov. using orthogonal and non-orthogonal genome-based approaches.</title>
        <authorList>
            <person name="Bowman J.P."/>
        </authorList>
    </citation>
    <scope>NUCLEOTIDE SEQUENCE [LARGE SCALE GENOMIC DNA]</scope>
    <source>
        <strain evidence="9 10">JCM 31606</strain>
    </source>
</reference>
<sequence>MKALKLVVLALASLTAIGASAAAKPDLVLGEKTYTATCVACHGSGVLNAPKLGDKAGWAPRIKQGKPTLYKHGLEGIRMMPAKGGNAALKDNEVEAAIDFMVAKSS</sequence>
<dbReference type="PANTHER" id="PTHR40942">
    <property type="match status" value="1"/>
</dbReference>
<dbReference type="SUPFAM" id="SSF46626">
    <property type="entry name" value="Cytochrome c"/>
    <property type="match status" value="1"/>
</dbReference>
<dbReference type="InterPro" id="IPR009056">
    <property type="entry name" value="Cyt_c-like_dom"/>
</dbReference>
<dbReference type="InterPro" id="IPR002323">
    <property type="entry name" value="Cyt_CIE"/>
</dbReference>
<proteinExistence type="predicted"/>
<evidence type="ECO:0000256" key="5">
    <source>
        <dbReference type="ARBA" id="ARBA00023004"/>
    </source>
</evidence>
<organism evidence="9 10">
    <name type="scientific">Massilia terrae</name>
    <dbReference type="NCBI Taxonomy" id="1811224"/>
    <lineage>
        <taxon>Bacteria</taxon>
        <taxon>Pseudomonadati</taxon>
        <taxon>Pseudomonadota</taxon>
        <taxon>Betaproteobacteria</taxon>
        <taxon>Burkholderiales</taxon>
        <taxon>Oxalobacteraceae</taxon>
        <taxon>Telluria group</taxon>
        <taxon>Massilia</taxon>
    </lineage>
</organism>